<name>A0A4C1ZZA7_EUMVA</name>
<organism evidence="2 3">
    <name type="scientific">Eumeta variegata</name>
    <name type="common">Bagworm moth</name>
    <name type="synonym">Eumeta japonica</name>
    <dbReference type="NCBI Taxonomy" id="151549"/>
    <lineage>
        <taxon>Eukaryota</taxon>
        <taxon>Metazoa</taxon>
        <taxon>Ecdysozoa</taxon>
        <taxon>Arthropoda</taxon>
        <taxon>Hexapoda</taxon>
        <taxon>Insecta</taxon>
        <taxon>Pterygota</taxon>
        <taxon>Neoptera</taxon>
        <taxon>Endopterygota</taxon>
        <taxon>Lepidoptera</taxon>
        <taxon>Glossata</taxon>
        <taxon>Ditrysia</taxon>
        <taxon>Tineoidea</taxon>
        <taxon>Psychidae</taxon>
        <taxon>Oiketicinae</taxon>
        <taxon>Eumeta</taxon>
    </lineage>
</organism>
<protein>
    <recommendedName>
        <fullName evidence="4">Histone-lysine N-methyltransferase SETMAR</fullName>
    </recommendedName>
</protein>
<dbReference type="GO" id="GO:0003676">
    <property type="term" value="F:nucleic acid binding"/>
    <property type="evidence" value="ECO:0007669"/>
    <property type="project" value="InterPro"/>
</dbReference>
<dbReference type="AlphaFoldDB" id="A0A4C1ZZA7"/>
<accession>A0A4C1ZZA7</accession>
<comment type="caution">
    <text evidence="2">The sequence shown here is derived from an EMBL/GenBank/DDBJ whole genome shotgun (WGS) entry which is preliminary data.</text>
</comment>
<evidence type="ECO:0000256" key="1">
    <source>
        <dbReference type="SAM" id="MobiDB-lite"/>
    </source>
</evidence>
<reference evidence="2 3" key="1">
    <citation type="journal article" date="2019" name="Commun. Biol.">
        <title>The bagworm genome reveals a unique fibroin gene that provides high tensile strength.</title>
        <authorList>
            <person name="Kono N."/>
            <person name="Nakamura H."/>
            <person name="Ohtoshi R."/>
            <person name="Tomita M."/>
            <person name="Numata K."/>
            <person name="Arakawa K."/>
        </authorList>
    </citation>
    <scope>NUCLEOTIDE SEQUENCE [LARGE SCALE GENOMIC DNA]</scope>
</reference>
<gene>
    <name evidence="2" type="ORF">EVAR_60827_1</name>
</gene>
<dbReference type="OrthoDB" id="7456848at2759"/>
<dbReference type="EMBL" id="BGZK01002226">
    <property type="protein sequence ID" value="GBP91957.1"/>
    <property type="molecule type" value="Genomic_DNA"/>
</dbReference>
<dbReference type="Proteomes" id="UP000299102">
    <property type="component" value="Unassembled WGS sequence"/>
</dbReference>
<dbReference type="Gene3D" id="3.30.420.10">
    <property type="entry name" value="Ribonuclease H-like superfamily/Ribonuclease H"/>
    <property type="match status" value="1"/>
</dbReference>
<feature type="region of interest" description="Disordered" evidence="1">
    <location>
        <begin position="65"/>
        <end position="98"/>
    </location>
</feature>
<evidence type="ECO:0008006" key="4">
    <source>
        <dbReference type="Google" id="ProtNLM"/>
    </source>
</evidence>
<proteinExistence type="predicted"/>
<evidence type="ECO:0000313" key="3">
    <source>
        <dbReference type="Proteomes" id="UP000299102"/>
    </source>
</evidence>
<keyword evidence="3" id="KW-1185">Reference proteome</keyword>
<evidence type="ECO:0000313" key="2">
    <source>
        <dbReference type="EMBL" id="GBP91957.1"/>
    </source>
</evidence>
<dbReference type="InterPro" id="IPR036397">
    <property type="entry name" value="RNaseH_sf"/>
</dbReference>
<feature type="compositionally biased region" description="Basic and acidic residues" evidence="1">
    <location>
        <begin position="65"/>
        <end position="79"/>
    </location>
</feature>
<sequence>MGIESAYTKSRGRLTKPRLARVRAGARRTDAADGLRDGEAVISLDLNSKLMVNLSRHAFKIIIPKREPEKRGRDSREAAGEQVTHSHHRETKPSFGSLLLTADETQSRSIKKRPELINRKGVVIHHDNTRPHKFLATQQILREFGGDLATNFKAIKFRWYVTSALVLLAATDVSTSRPRRRTQHARWRQRFVLRLKRPPRGAARRPRAAVRKCGRLKYEM</sequence>